<keyword evidence="3" id="KW-1185">Reference proteome</keyword>
<sequence length="169" mass="20196">MLNAIFSELLNTFTGILNVILYVLSIFVAIAIALVAYKKYRQAIFLENPNSNTEFQAFYQNRQDNYKTEHEAAKDFLNFKKLAAEYELLHASDIKKQQLREQKQQRKDAYYYLKSLDLNNVKLDEHQYDYVGYDPHHVAQMYYQDDDYGDYYYDNDLEYDDFGNPIQTR</sequence>
<evidence type="ECO:0000313" key="2">
    <source>
        <dbReference type="EMBL" id="OOS20375.1"/>
    </source>
</evidence>
<keyword evidence="1" id="KW-0472">Membrane</keyword>
<comment type="caution">
    <text evidence="2">The sequence shown here is derived from an EMBL/GenBank/DDBJ whole genome shotgun (WGS) entry which is preliminary data.</text>
</comment>
<feature type="transmembrane region" description="Helical" evidence="1">
    <location>
        <begin position="16"/>
        <end position="37"/>
    </location>
</feature>
<protein>
    <submittedName>
        <fullName evidence="2">Uncharacterized protein</fullName>
    </submittedName>
</protein>
<dbReference type="EMBL" id="MUYT01000008">
    <property type="protein sequence ID" value="OOS20375.1"/>
    <property type="molecule type" value="Genomic_DNA"/>
</dbReference>
<dbReference type="STRING" id="90241.B0682_07065"/>
<keyword evidence="1" id="KW-1133">Transmembrane helix</keyword>
<dbReference type="Proteomes" id="UP000191094">
    <property type="component" value="Unassembled WGS sequence"/>
</dbReference>
<evidence type="ECO:0000313" key="3">
    <source>
        <dbReference type="Proteomes" id="UP000191094"/>
    </source>
</evidence>
<organism evidence="2 3">
    <name type="scientific">Lwoffella lincolnii</name>
    <dbReference type="NCBI Taxonomy" id="90241"/>
    <lineage>
        <taxon>Bacteria</taxon>
        <taxon>Pseudomonadati</taxon>
        <taxon>Pseudomonadota</taxon>
        <taxon>Gammaproteobacteria</taxon>
        <taxon>Moraxellales</taxon>
        <taxon>Moraxellaceae</taxon>
        <taxon>Lwoffella</taxon>
    </lineage>
</organism>
<name>A0A1T0CDE6_9GAMM</name>
<gene>
    <name evidence="2" type="ORF">B0682_07065</name>
</gene>
<proteinExistence type="predicted"/>
<dbReference type="AlphaFoldDB" id="A0A1T0CDE6"/>
<keyword evidence="1" id="KW-0812">Transmembrane</keyword>
<dbReference type="RefSeq" id="WP_078307763.1">
    <property type="nucleotide sequence ID" value="NZ_CP147511.1"/>
</dbReference>
<accession>A0A1T0CDE6</accession>
<evidence type="ECO:0000256" key="1">
    <source>
        <dbReference type="SAM" id="Phobius"/>
    </source>
</evidence>
<reference evidence="2 3" key="1">
    <citation type="submission" date="2017-02" db="EMBL/GenBank/DDBJ databases">
        <title>Draft genome sequence of Moraxella lincolnii CCUG 9405T type strain.</title>
        <authorList>
            <person name="Salva-Serra F."/>
            <person name="Engstrom-Jakobsson H."/>
            <person name="Thorell K."/>
            <person name="Jaen-Luchoro D."/>
            <person name="Gonzales-Siles L."/>
            <person name="Karlsson R."/>
            <person name="Yazdan S."/>
            <person name="Boulund F."/>
            <person name="Johnning A."/>
            <person name="Engstrand L."/>
            <person name="Kristiansson E."/>
            <person name="Moore E."/>
        </authorList>
    </citation>
    <scope>NUCLEOTIDE SEQUENCE [LARGE SCALE GENOMIC DNA]</scope>
    <source>
        <strain evidence="2 3">CCUG 9405</strain>
    </source>
</reference>